<proteinExistence type="predicted"/>
<dbReference type="GO" id="GO:0008270">
    <property type="term" value="F:zinc ion binding"/>
    <property type="evidence" value="ECO:0007669"/>
    <property type="project" value="UniProtKB-KW"/>
</dbReference>
<evidence type="ECO:0000256" key="5">
    <source>
        <dbReference type="ARBA" id="ARBA00022723"/>
    </source>
</evidence>
<dbReference type="GO" id="GO:0006397">
    <property type="term" value="P:mRNA processing"/>
    <property type="evidence" value="ECO:0007669"/>
    <property type="project" value="UniProtKB-KW"/>
</dbReference>
<dbReference type="EMBL" id="JAVXUO010000518">
    <property type="protein sequence ID" value="KAK2991480.1"/>
    <property type="molecule type" value="Genomic_DNA"/>
</dbReference>
<reference evidence="13" key="1">
    <citation type="submission" date="2022-12" db="EMBL/GenBank/DDBJ databases">
        <title>Draft genome assemblies for two species of Escallonia (Escalloniales).</title>
        <authorList>
            <person name="Chanderbali A."/>
            <person name="Dervinis C."/>
            <person name="Anghel I."/>
            <person name="Soltis D."/>
            <person name="Soltis P."/>
            <person name="Zapata F."/>
        </authorList>
    </citation>
    <scope>NUCLEOTIDE SEQUENCE</scope>
    <source>
        <strain evidence="13">UCBG92.1500</strain>
        <tissue evidence="13">Leaf</tissue>
    </source>
</reference>
<evidence type="ECO:0000256" key="4">
    <source>
        <dbReference type="ARBA" id="ARBA00022664"/>
    </source>
</evidence>
<feature type="domain" description="Sodium channel modifier 1 zinc-finger" evidence="11">
    <location>
        <begin position="48"/>
        <end position="73"/>
    </location>
</feature>
<dbReference type="GO" id="GO:0005681">
    <property type="term" value="C:spliceosomal complex"/>
    <property type="evidence" value="ECO:0007669"/>
    <property type="project" value="UniProtKB-KW"/>
</dbReference>
<name>A0AA88SI98_9ASTE</name>
<gene>
    <name evidence="13" type="ORF">RJ640_016515</name>
</gene>
<dbReference type="InterPro" id="IPR031622">
    <property type="entry name" value="Znf-SCNM1"/>
</dbReference>
<evidence type="ECO:0000256" key="10">
    <source>
        <dbReference type="ARBA" id="ARBA00023242"/>
    </source>
</evidence>
<dbReference type="GO" id="GO:0016607">
    <property type="term" value="C:nuclear speck"/>
    <property type="evidence" value="ECO:0007669"/>
    <property type="project" value="UniProtKB-SubCell"/>
</dbReference>
<dbReference type="Pfam" id="PF15805">
    <property type="entry name" value="SCNM1_acidic"/>
    <property type="match status" value="1"/>
</dbReference>
<dbReference type="PANTHER" id="PTHR32297:SF1">
    <property type="entry name" value="SODIUM CHANNEL MODIFIER 1"/>
    <property type="match status" value="1"/>
</dbReference>
<keyword evidence="14" id="KW-1185">Reference proteome</keyword>
<dbReference type="GO" id="GO:0008380">
    <property type="term" value="P:RNA splicing"/>
    <property type="evidence" value="ECO:0007669"/>
    <property type="project" value="UniProtKB-KW"/>
</dbReference>
<dbReference type="PANTHER" id="PTHR32297">
    <property type="entry name" value="SODIUM CHANNEL MODIFIER 1"/>
    <property type="match status" value="1"/>
</dbReference>
<evidence type="ECO:0000259" key="11">
    <source>
        <dbReference type="Pfam" id="PF15803"/>
    </source>
</evidence>
<sequence length="235" mass="26422">MSVFGGDSWAREAQYRKRRVDDLIADGLNHGGGSSSNYKKLSSGKYACLVCPHNPILDTPLMLSMHMKGSRHCAAESKLKERELLAQSEMNKKRALSHNSTATTNIGTSAQVCTSASRPLIGRTRKIASEILCSDIPKQYTADEIQDVKVGGDSTNEILTYDNCSRIEMKLSAEDVVQQQLDIQERRERELKFTEAGWKRDCHGGWFRDENVEFDSDEEDPNVTFMISQKNRVTL</sequence>
<evidence type="ECO:0000259" key="12">
    <source>
        <dbReference type="Pfam" id="PF15805"/>
    </source>
</evidence>
<comment type="caution">
    <text evidence="13">The sequence shown here is derived from an EMBL/GenBank/DDBJ whole genome shotgun (WGS) entry which is preliminary data.</text>
</comment>
<protein>
    <recommendedName>
        <fullName evidence="3">Sodium channel modifier 1</fullName>
    </recommendedName>
</protein>
<keyword evidence="5" id="KW-0479">Metal-binding</keyword>
<feature type="domain" description="Sodium channel modifier 1 acidic C-terminal" evidence="12">
    <location>
        <begin position="187"/>
        <end position="222"/>
    </location>
</feature>
<dbReference type="Pfam" id="PF15803">
    <property type="entry name" value="zf-SCNM1"/>
    <property type="match status" value="1"/>
</dbReference>
<dbReference type="Proteomes" id="UP001187471">
    <property type="component" value="Unassembled WGS sequence"/>
</dbReference>
<accession>A0AA88SI98</accession>
<evidence type="ECO:0000313" key="13">
    <source>
        <dbReference type="EMBL" id="KAK2991480.1"/>
    </source>
</evidence>
<evidence type="ECO:0000256" key="2">
    <source>
        <dbReference type="ARBA" id="ARBA00004642"/>
    </source>
</evidence>
<evidence type="ECO:0000256" key="1">
    <source>
        <dbReference type="ARBA" id="ARBA00004324"/>
    </source>
</evidence>
<dbReference type="InterPro" id="IPR031625">
    <property type="entry name" value="SCNM1_acidic"/>
</dbReference>
<keyword evidence="8" id="KW-0862">Zinc</keyword>
<evidence type="ECO:0000256" key="8">
    <source>
        <dbReference type="ARBA" id="ARBA00022833"/>
    </source>
</evidence>
<comment type="subcellular location">
    <subcellularLocation>
        <location evidence="1">Nucleus speckle</location>
    </subcellularLocation>
    <subcellularLocation>
        <location evidence="2">Nucleus</location>
        <location evidence="2">Nucleoplasm</location>
    </subcellularLocation>
</comment>
<keyword evidence="7" id="KW-0863">Zinc-finger</keyword>
<evidence type="ECO:0000256" key="7">
    <source>
        <dbReference type="ARBA" id="ARBA00022771"/>
    </source>
</evidence>
<dbReference type="InterPro" id="IPR033570">
    <property type="entry name" value="SCNM1"/>
</dbReference>
<evidence type="ECO:0000313" key="14">
    <source>
        <dbReference type="Proteomes" id="UP001187471"/>
    </source>
</evidence>
<keyword evidence="10" id="KW-0539">Nucleus</keyword>
<keyword evidence="6" id="KW-0747">Spliceosome</keyword>
<organism evidence="13 14">
    <name type="scientific">Escallonia rubra</name>
    <dbReference type="NCBI Taxonomy" id="112253"/>
    <lineage>
        <taxon>Eukaryota</taxon>
        <taxon>Viridiplantae</taxon>
        <taxon>Streptophyta</taxon>
        <taxon>Embryophyta</taxon>
        <taxon>Tracheophyta</taxon>
        <taxon>Spermatophyta</taxon>
        <taxon>Magnoliopsida</taxon>
        <taxon>eudicotyledons</taxon>
        <taxon>Gunneridae</taxon>
        <taxon>Pentapetalae</taxon>
        <taxon>asterids</taxon>
        <taxon>campanulids</taxon>
        <taxon>Escalloniales</taxon>
        <taxon>Escalloniaceae</taxon>
        <taxon>Escallonia</taxon>
    </lineage>
</organism>
<evidence type="ECO:0000256" key="3">
    <source>
        <dbReference type="ARBA" id="ARBA00020620"/>
    </source>
</evidence>
<evidence type="ECO:0000256" key="6">
    <source>
        <dbReference type="ARBA" id="ARBA00022728"/>
    </source>
</evidence>
<keyword evidence="9" id="KW-0508">mRNA splicing</keyword>
<dbReference type="AlphaFoldDB" id="A0AA88SI98"/>
<evidence type="ECO:0000256" key="9">
    <source>
        <dbReference type="ARBA" id="ARBA00023187"/>
    </source>
</evidence>
<keyword evidence="4" id="KW-0507">mRNA processing</keyword>